<evidence type="ECO:0008006" key="5">
    <source>
        <dbReference type="Google" id="ProtNLM"/>
    </source>
</evidence>
<dbReference type="CDD" id="cd13578">
    <property type="entry name" value="PBP2_Bug27"/>
    <property type="match status" value="1"/>
</dbReference>
<dbReference type="STRING" id="1416806.CAL12_06955"/>
<sequence>MLWARVWSARPAWLGLLKFAMNISAARFSDCFLIYRSIVYPQRPRTERGRAHTTRRQRMYRRITTRVVAAVLFALWASVAAAAFPDRPVHLVVTFPPGGASDLMARILGQQLADVWKQPVIVDNKPGAAGSLGTEYAARQPADGYTFMMGNMGPTLVNPLLSKLPYDMARDFTPVSLVATGPVVLVVHPKSPFRTLHDVIQAAKAKPGGLNFGSGGSGTLAHLSGEMLDEAAGIKMQHVPYKGGVAAVNDLMGGQIDMIFADTQAVMQYIKAGKLRPLAITSAQRSAQLPDVPTVAESGLPGMVALNSWGVYLPANTPPAIVAEYQRAIGKAMTDHRLVKLYYDLGVDAMHTSPAELVRFNRAETDKYAKIIKDKGIRVD</sequence>
<dbReference type="Proteomes" id="UP000194151">
    <property type="component" value="Chromosome"/>
</dbReference>
<dbReference type="Gene3D" id="3.40.190.10">
    <property type="entry name" value="Periplasmic binding protein-like II"/>
    <property type="match status" value="1"/>
</dbReference>
<keyword evidence="2" id="KW-1133">Transmembrane helix</keyword>
<evidence type="ECO:0000256" key="1">
    <source>
        <dbReference type="ARBA" id="ARBA00006987"/>
    </source>
</evidence>
<dbReference type="EMBL" id="CP021108">
    <property type="protein sequence ID" value="ARP80597.1"/>
    <property type="molecule type" value="Genomic_DNA"/>
</dbReference>
<evidence type="ECO:0000256" key="2">
    <source>
        <dbReference type="SAM" id="Phobius"/>
    </source>
</evidence>
<keyword evidence="4" id="KW-1185">Reference proteome</keyword>
<dbReference type="Pfam" id="PF03401">
    <property type="entry name" value="TctC"/>
    <property type="match status" value="1"/>
</dbReference>
<dbReference type="PANTHER" id="PTHR42928:SF5">
    <property type="entry name" value="BLR1237 PROTEIN"/>
    <property type="match status" value="1"/>
</dbReference>
<comment type="similarity">
    <text evidence="1">Belongs to the UPF0065 (bug) family.</text>
</comment>
<dbReference type="PANTHER" id="PTHR42928">
    <property type="entry name" value="TRICARBOXYLATE-BINDING PROTEIN"/>
    <property type="match status" value="1"/>
</dbReference>
<keyword evidence="2" id="KW-0472">Membrane</keyword>
<evidence type="ECO:0000313" key="4">
    <source>
        <dbReference type="Proteomes" id="UP000194151"/>
    </source>
</evidence>
<gene>
    <name evidence="3" type="ORF">CAL12_06955</name>
</gene>
<name>A0A1W6YHP6_9BORD</name>
<proteinExistence type="inferred from homology"/>
<dbReference type="InterPro" id="IPR005064">
    <property type="entry name" value="BUG"/>
</dbReference>
<accession>A0A1W6YHP6</accession>
<dbReference type="InterPro" id="IPR042100">
    <property type="entry name" value="Bug_dom1"/>
</dbReference>
<reference evidence="3 4" key="1">
    <citation type="submission" date="2017-05" db="EMBL/GenBank/DDBJ databases">
        <title>Complete and WGS of Bordetella genogroups.</title>
        <authorList>
            <person name="Spilker T."/>
            <person name="LiPuma J."/>
        </authorList>
    </citation>
    <scope>NUCLEOTIDE SEQUENCE [LARGE SCALE GENOMIC DNA]</scope>
    <source>
        <strain evidence="3 4">AU19157</strain>
    </source>
</reference>
<feature type="transmembrane region" description="Helical" evidence="2">
    <location>
        <begin position="63"/>
        <end position="84"/>
    </location>
</feature>
<evidence type="ECO:0000313" key="3">
    <source>
        <dbReference type="EMBL" id="ARP80597.1"/>
    </source>
</evidence>
<dbReference type="AlphaFoldDB" id="A0A1W6YHP6"/>
<organism evidence="3 4">
    <name type="scientific">Bordetella genomosp. 8</name>
    <dbReference type="NCBI Taxonomy" id="1416806"/>
    <lineage>
        <taxon>Bacteria</taxon>
        <taxon>Pseudomonadati</taxon>
        <taxon>Pseudomonadota</taxon>
        <taxon>Betaproteobacteria</taxon>
        <taxon>Burkholderiales</taxon>
        <taxon>Alcaligenaceae</taxon>
        <taxon>Bordetella</taxon>
    </lineage>
</organism>
<keyword evidence="2" id="KW-0812">Transmembrane</keyword>
<protein>
    <recommendedName>
        <fullName evidence="5">Tripartite tricarboxylate transporter substrate binding protein</fullName>
    </recommendedName>
</protein>
<dbReference type="SUPFAM" id="SSF53850">
    <property type="entry name" value="Periplasmic binding protein-like II"/>
    <property type="match status" value="1"/>
</dbReference>
<dbReference type="Gene3D" id="3.40.190.150">
    <property type="entry name" value="Bordetella uptake gene, domain 1"/>
    <property type="match status" value="1"/>
</dbReference>
<dbReference type="KEGG" id="bgv:CAL12_06955"/>